<name>A0ABY7E4E8_MYAAR</name>
<evidence type="ECO:0000313" key="2">
    <source>
        <dbReference type="Proteomes" id="UP001164746"/>
    </source>
</evidence>
<dbReference type="Proteomes" id="UP001164746">
    <property type="component" value="Chromosome 4"/>
</dbReference>
<sequence>MQFVRVIHSRLSKYLTECIDYILKTEHTLSSNMSLKVQAGSVSMIKLKAVKSSHKAKSLADAIQILLGKINLLDILTRHHDRLLQQKVPRSPFTFDEADLM</sequence>
<reference evidence="1" key="1">
    <citation type="submission" date="2022-11" db="EMBL/GenBank/DDBJ databases">
        <title>Centuries of genome instability and evolution in soft-shell clam transmissible cancer (bioRxiv).</title>
        <authorList>
            <person name="Hart S.F.M."/>
            <person name="Yonemitsu M.A."/>
            <person name="Giersch R.M."/>
            <person name="Beal B.F."/>
            <person name="Arriagada G."/>
            <person name="Davis B.W."/>
            <person name="Ostrander E.A."/>
            <person name="Goff S.P."/>
            <person name="Metzger M.J."/>
        </authorList>
    </citation>
    <scope>NUCLEOTIDE SEQUENCE</scope>
    <source>
        <strain evidence="1">MELC-2E11</strain>
        <tissue evidence="1">Siphon/mantle</tissue>
    </source>
</reference>
<protein>
    <submittedName>
        <fullName evidence="1">Uncharacterized protein</fullName>
    </submittedName>
</protein>
<keyword evidence="2" id="KW-1185">Reference proteome</keyword>
<dbReference type="EMBL" id="CP111015">
    <property type="protein sequence ID" value="WAR02021.1"/>
    <property type="molecule type" value="Genomic_DNA"/>
</dbReference>
<organism evidence="1 2">
    <name type="scientific">Mya arenaria</name>
    <name type="common">Soft-shell clam</name>
    <dbReference type="NCBI Taxonomy" id="6604"/>
    <lineage>
        <taxon>Eukaryota</taxon>
        <taxon>Metazoa</taxon>
        <taxon>Spiralia</taxon>
        <taxon>Lophotrochozoa</taxon>
        <taxon>Mollusca</taxon>
        <taxon>Bivalvia</taxon>
        <taxon>Autobranchia</taxon>
        <taxon>Heteroconchia</taxon>
        <taxon>Euheterodonta</taxon>
        <taxon>Imparidentia</taxon>
        <taxon>Neoheterodontei</taxon>
        <taxon>Myida</taxon>
        <taxon>Myoidea</taxon>
        <taxon>Myidae</taxon>
        <taxon>Mya</taxon>
    </lineage>
</organism>
<feature type="non-terminal residue" evidence="1">
    <location>
        <position position="101"/>
    </location>
</feature>
<evidence type="ECO:0000313" key="1">
    <source>
        <dbReference type="EMBL" id="WAR02021.1"/>
    </source>
</evidence>
<proteinExistence type="predicted"/>
<accession>A0ABY7E4E8</accession>
<gene>
    <name evidence="1" type="ORF">MAR_008579</name>
</gene>